<dbReference type="Proteomes" id="UP000064893">
    <property type="component" value="Chromosome"/>
</dbReference>
<dbReference type="AlphaFoldDB" id="A0A0S2I3I3"/>
<dbReference type="STRING" id="1307839.L21SP5_03205"/>
<reference evidence="1 2" key="1">
    <citation type="submission" date="2015-11" db="EMBL/GenBank/DDBJ databases">
        <title>Description and complete genome sequence of a novel strain predominating in hypersaline microbial mats and representing a new family of the Bacteriodetes phylum.</title>
        <authorList>
            <person name="Spring S."/>
            <person name="Bunk B."/>
            <person name="Sproer C."/>
            <person name="Klenk H.-P."/>
        </authorList>
    </citation>
    <scope>NUCLEOTIDE SEQUENCE [LARGE SCALE GENOMIC DNA]</scope>
    <source>
        <strain evidence="1 2">L21-Spi-D4</strain>
    </source>
</reference>
<evidence type="ECO:0008006" key="3">
    <source>
        <dbReference type="Google" id="ProtNLM"/>
    </source>
</evidence>
<proteinExistence type="predicted"/>
<dbReference type="OrthoDB" id="6870466at2"/>
<accession>A0A0S2I3I3</accession>
<sequence length="247" mass="28456">MISDKLIEKTLRYFDTHKDEKVVVKPSLPILYFGNLDAYSKSKLKVVTVGKNPSDNEFRLNKNDSFSFVRFSEWDETAKNLISTLSPYFENKPLKKWFSCFEPILNGLSASYYNSNYNHTALHTDICSPLATNPTWSKLSKEIQSALYKEGLEIWKELIEELQPDIMLVSIPRSLFKSVFKSSGNEIVVFSNKKNGDSRKKPYRVEAFEYHLNTKKKVKVVFGQAANKPFDTISDQQKIKIGELCLK</sequence>
<dbReference type="EMBL" id="CP013118">
    <property type="protein sequence ID" value="ALO16820.1"/>
    <property type="molecule type" value="Genomic_DNA"/>
</dbReference>
<gene>
    <name evidence="1" type="ORF">L21SP5_03205</name>
</gene>
<dbReference type="RefSeq" id="WP_057954169.1">
    <property type="nucleotide sequence ID" value="NZ_CP013118.1"/>
</dbReference>
<dbReference type="KEGG" id="blq:L21SP5_03205"/>
<keyword evidence="2" id="KW-1185">Reference proteome</keyword>
<name>A0A0S2I3I3_9BACT</name>
<dbReference type="PATRIC" id="fig|1307839.3.peg.3371"/>
<evidence type="ECO:0000313" key="2">
    <source>
        <dbReference type="Proteomes" id="UP000064893"/>
    </source>
</evidence>
<evidence type="ECO:0000313" key="1">
    <source>
        <dbReference type="EMBL" id="ALO16820.1"/>
    </source>
</evidence>
<organism evidence="1 2">
    <name type="scientific">Salinivirga cyanobacteriivorans</name>
    <dbReference type="NCBI Taxonomy" id="1307839"/>
    <lineage>
        <taxon>Bacteria</taxon>
        <taxon>Pseudomonadati</taxon>
        <taxon>Bacteroidota</taxon>
        <taxon>Bacteroidia</taxon>
        <taxon>Bacteroidales</taxon>
        <taxon>Salinivirgaceae</taxon>
        <taxon>Salinivirga</taxon>
    </lineage>
</organism>
<protein>
    <recommendedName>
        <fullName evidence="3">Uracil DNA glycosylase superfamily protein</fullName>
    </recommendedName>
</protein>